<dbReference type="Gene3D" id="3.30.1330.60">
    <property type="entry name" value="OmpA-like domain"/>
    <property type="match status" value="1"/>
</dbReference>
<dbReference type="InterPro" id="IPR036737">
    <property type="entry name" value="OmpA-like_sf"/>
</dbReference>
<name>A0A069RG90_PEPLI</name>
<feature type="domain" description="OmpA-like" evidence="8">
    <location>
        <begin position="113"/>
        <end position="235"/>
    </location>
</feature>
<keyword evidence="10" id="KW-1185">Reference proteome</keyword>
<dbReference type="PANTHER" id="PTHR30329:SF21">
    <property type="entry name" value="LIPOPROTEIN YIAD-RELATED"/>
    <property type="match status" value="1"/>
</dbReference>
<keyword evidence="9" id="KW-0966">Cell projection</keyword>
<sequence>MGRRKKNESSSGGAPEWMTTYSDLVTLLLCFFVLLFAFSTTDAQKFQTIMESLQGSLGILEGGKTIDQIPVIPSEGSTEEIPMDLKYEQMAANIEDYIEKNGLEDSIDVLNEKVGIILRFNENILFDSGKADLKAEARTMLIHITELLDSDEVKTRGIRVEGHTDNDPIYSSKYPTNWELSVSRACNVVRFLIEDMGIDSRRLSAAGYSEYHPVAQNDTIENKAKNRRVDILILK</sequence>
<keyword evidence="9" id="KW-0282">Flagellum</keyword>
<dbReference type="RefSeq" id="WP_038265205.1">
    <property type="nucleotide sequence ID" value="NZ_FSRH01000002.1"/>
</dbReference>
<dbReference type="EMBL" id="JJMM01000011">
    <property type="protein sequence ID" value="KDR95170.1"/>
    <property type="molecule type" value="Genomic_DNA"/>
</dbReference>
<evidence type="ECO:0000256" key="1">
    <source>
        <dbReference type="ARBA" id="ARBA00004162"/>
    </source>
</evidence>
<dbReference type="InterPro" id="IPR050330">
    <property type="entry name" value="Bact_OuterMem_StrucFunc"/>
</dbReference>
<comment type="subcellular location">
    <subcellularLocation>
        <location evidence="1">Cell membrane</location>
        <topology evidence="1">Single-pass membrane protein</topology>
    </subcellularLocation>
</comment>
<keyword evidence="5" id="KW-1133">Transmembrane helix</keyword>
<dbReference type="GO" id="GO:0005886">
    <property type="term" value="C:plasma membrane"/>
    <property type="evidence" value="ECO:0007669"/>
    <property type="project" value="UniProtKB-SubCell"/>
</dbReference>
<keyword evidence="9" id="KW-0969">Cilium</keyword>
<dbReference type="SUPFAM" id="SSF103088">
    <property type="entry name" value="OmpA-like"/>
    <property type="match status" value="1"/>
</dbReference>
<evidence type="ECO:0000256" key="6">
    <source>
        <dbReference type="ARBA" id="ARBA00023136"/>
    </source>
</evidence>
<dbReference type="STRING" id="1121324.CLIT_11c01990"/>
<keyword evidence="3" id="KW-1003">Cell membrane</keyword>
<dbReference type="InterPro" id="IPR025713">
    <property type="entry name" value="MotB-like_N_dom"/>
</dbReference>
<evidence type="ECO:0000256" key="2">
    <source>
        <dbReference type="ARBA" id="ARBA00008914"/>
    </source>
</evidence>
<dbReference type="CDD" id="cd07185">
    <property type="entry name" value="OmpA_C-like"/>
    <property type="match status" value="1"/>
</dbReference>
<dbReference type="Pfam" id="PF00691">
    <property type="entry name" value="OmpA"/>
    <property type="match status" value="1"/>
</dbReference>
<keyword evidence="4" id="KW-0812">Transmembrane</keyword>
<dbReference type="Proteomes" id="UP000027946">
    <property type="component" value="Unassembled WGS sequence"/>
</dbReference>
<dbReference type="AlphaFoldDB" id="A0A069RG90"/>
<dbReference type="InterPro" id="IPR006665">
    <property type="entry name" value="OmpA-like"/>
</dbReference>
<evidence type="ECO:0000259" key="8">
    <source>
        <dbReference type="PROSITE" id="PS51123"/>
    </source>
</evidence>
<gene>
    <name evidence="9" type="primary">motB</name>
    <name evidence="9" type="ORF">CLIT_11c01990</name>
</gene>
<comment type="caution">
    <text evidence="9">The sequence shown here is derived from an EMBL/GenBank/DDBJ whole genome shotgun (WGS) entry which is preliminary data.</text>
</comment>
<dbReference type="Pfam" id="PF13677">
    <property type="entry name" value="MotB_plug"/>
    <property type="match status" value="1"/>
</dbReference>
<comment type="similarity">
    <text evidence="2">Belongs to the MotB family.</text>
</comment>
<evidence type="ECO:0000256" key="3">
    <source>
        <dbReference type="ARBA" id="ARBA00022475"/>
    </source>
</evidence>
<dbReference type="OrthoDB" id="9815217at2"/>
<dbReference type="PANTHER" id="PTHR30329">
    <property type="entry name" value="STATOR ELEMENT OF FLAGELLAR MOTOR COMPLEX"/>
    <property type="match status" value="1"/>
</dbReference>
<dbReference type="eggNOG" id="COG1360">
    <property type="taxonomic scope" value="Bacteria"/>
</dbReference>
<keyword evidence="6 7" id="KW-0472">Membrane</keyword>
<evidence type="ECO:0000256" key="7">
    <source>
        <dbReference type="PROSITE-ProRule" id="PRU00473"/>
    </source>
</evidence>
<proteinExistence type="inferred from homology"/>
<evidence type="ECO:0000313" key="10">
    <source>
        <dbReference type="Proteomes" id="UP000027946"/>
    </source>
</evidence>
<dbReference type="PROSITE" id="PS51123">
    <property type="entry name" value="OMPA_2"/>
    <property type="match status" value="1"/>
</dbReference>
<protein>
    <submittedName>
        <fullName evidence="9">Flagellar motor rotation protein MotB</fullName>
    </submittedName>
</protein>
<accession>A0A069RG90</accession>
<evidence type="ECO:0000256" key="5">
    <source>
        <dbReference type="ARBA" id="ARBA00022989"/>
    </source>
</evidence>
<organism evidence="9 10">
    <name type="scientific">Peptoclostridium litorale DSM 5388</name>
    <dbReference type="NCBI Taxonomy" id="1121324"/>
    <lineage>
        <taxon>Bacteria</taxon>
        <taxon>Bacillati</taxon>
        <taxon>Bacillota</taxon>
        <taxon>Clostridia</taxon>
        <taxon>Peptostreptococcales</taxon>
        <taxon>Peptoclostridiaceae</taxon>
        <taxon>Peptoclostridium</taxon>
    </lineage>
</organism>
<evidence type="ECO:0000256" key="4">
    <source>
        <dbReference type="ARBA" id="ARBA00022692"/>
    </source>
</evidence>
<reference evidence="9 10" key="1">
    <citation type="submission" date="2014-03" db="EMBL/GenBank/DDBJ databases">
        <title>Genome sequence of Clostridium litorale W6, DSM 5388.</title>
        <authorList>
            <person name="Poehlein A."/>
            <person name="Jagirdar A."/>
            <person name="Khonsari B."/>
            <person name="Chibani C.M."/>
            <person name="Gutierrez Gutierrez D.A."/>
            <person name="Davydova E."/>
            <person name="Alghaithi H.S."/>
            <person name="Nair K.P."/>
            <person name="Dhamotharan K."/>
            <person name="Chandran L."/>
            <person name="G W."/>
            <person name="Daniel R."/>
        </authorList>
    </citation>
    <scope>NUCLEOTIDE SEQUENCE [LARGE SCALE GENOMIC DNA]</scope>
    <source>
        <strain evidence="9 10">W6</strain>
    </source>
</reference>
<evidence type="ECO:0000313" key="9">
    <source>
        <dbReference type="EMBL" id="KDR95170.1"/>
    </source>
</evidence>